<reference evidence="4" key="1">
    <citation type="journal article" date="2016" name="Genome Announc.">
        <title>Draft genomes of two strains of Paenibacillus glucanolyticus with capability to degrade lignocellulose.</title>
        <authorList>
            <person name="Mathews S.L."/>
            <person name="Pawlak J."/>
            <person name="Grunden A.M."/>
        </authorList>
    </citation>
    <scope>NUCLEOTIDE SEQUENCE [LARGE SCALE GENOMIC DNA]</scope>
    <source>
        <strain evidence="4">SLM1</strain>
    </source>
</reference>
<proteinExistence type="predicted"/>
<name>A0A163KWA0_9BACL</name>
<sequence>MKKKMLCCTLALLLVSGSVVSAHPGRTDANGGHTCRTNCERWGLSYGEYHYHNGGGSSSGSKSSSSAPKAKSSQNSTPKSAPKPAAPAYAKSGLKVYVNGGLVKFDSEPLVYNNINLVPLREIAEGMGARVTWNREAASIGVQRGNHKITLTIGSKTIYYNGKSETVAVAPKVIDGVTYVPVQVFARGLGAGINYTDHDKILRIALKE</sequence>
<dbReference type="RefSeq" id="WP_036643034.1">
    <property type="nucleotide sequence ID" value="NZ_CBCSBX010000009.1"/>
</dbReference>
<evidence type="ECO:0000256" key="1">
    <source>
        <dbReference type="SAM" id="MobiDB-lite"/>
    </source>
</evidence>
<dbReference type="SUPFAM" id="SSF55383">
    <property type="entry name" value="Copper amine oxidase, domain N"/>
    <property type="match status" value="1"/>
</dbReference>
<dbReference type="NCBIfam" id="NF033223">
    <property type="entry name" value="YHYH_alt"/>
    <property type="match status" value="1"/>
</dbReference>
<evidence type="ECO:0000256" key="2">
    <source>
        <dbReference type="SAM" id="SignalP"/>
    </source>
</evidence>
<dbReference type="STRING" id="59843.A3958_16865"/>
<feature type="chain" id="PRO_5039559847" evidence="2">
    <location>
        <begin position="22"/>
        <end position="208"/>
    </location>
</feature>
<organism evidence="4 5">
    <name type="scientific">Paenibacillus glucanolyticus</name>
    <dbReference type="NCBI Taxonomy" id="59843"/>
    <lineage>
        <taxon>Bacteria</taxon>
        <taxon>Bacillati</taxon>
        <taxon>Bacillota</taxon>
        <taxon>Bacilli</taxon>
        <taxon>Bacillales</taxon>
        <taxon>Paenibacillaceae</taxon>
        <taxon>Paenibacillus</taxon>
    </lineage>
</organism>
<dbReference type="InterPro" id="IPR047773">
    <property type="entry name" value="YHYH_dom_bact"/>
</dbReference>
<dbReference type="KEGG" id="pglu:A3958_16865"/>
<feature type="domain" description="Copper amine oxidase-like N-terminal" evidence="3">
    <location>
        <begin position="97"/>
        <end position="201"/>
    </location>
</feature>
<dbReference type="AlphaFoldDB" id="A0A163KWA0"/>
<dbReference type="InterPro" id="IPR012854">
    <property type="entry name" value="Cu_amine_oxidase-like_N"/>
</dbReference>
<dbReference type="EMBL" id="LWMH01000001">
    <property type="protein sequence ID" value="KZS47579.1"/>
    <property type="molecule type" value="Genomic_DNA"/>
</dbReference>
<protein>
    <submittedName>
        <fullName evidence="4">Copper amine oxidase</fullName>
    </submittedName>
</protein>
<evidence type="ECO:0000259" key="3">
    <source>
        <dbReference type="Pfam" id="PF07833"/>
    </source>
</evidence>
<dbReference type="Gene3D" id="3.30.457.10">
    <property type="entry name" value="Copper amine oxidase-like, N-terminal domain"/>
    <property type="match status" value="1"/>
</dbReference>
<dbReference type="OrthoDB" id="1656058at2"/>
<dbReference type="GeneID" id="97556979"/>
<dbReference type="Proteomes" id="UP000076796">
    <property type="component" value="Unassembled WGS sequence"/>
</dbReference>
<comment type="caution">
    <text evidence="4">The sequence shown here is derived from an EMBL/GenBank/DDBJ whole genome shotgun (WGS) entry which is preliminary data.</text>
</comment>
<feature type="signal peptide" evidence="2">
    <location>
        <begin position="1"/>
        <end position="21"/>
    </location>
</feature>
<keyword evidence="5" id="KW-1185">Reference proteome</keyword>
<dbReference type="InterPro" id="IPR036582">
    <property type="entry name" value="Mao_N_sf"/>
</dbReference>
<gene>
    <name evidence="4" type="ORF">AWU65_17460</name>
</gene>
<feature type="region of interest" description="Disordered" evidence="1">
    <location>
        <begin position="55"/>
        <end position="86"/>
    </location>
</feature>
<evidence type="ECO:0000313" key="4">
    <source>
        <dbReference type="EMBL" id="KZS47579.1"/>
    </source>
</evidence>
<feature type="compositionally biased region" description="Low complexity" evidence="1">
    <location>
        <begin position="59"/>
        <end position="86"/>
    </location>
</feature>
<accession>A0A163KWA0</accession>
<keyword evidence="2" id="KW-0732">Signal</keyword>
<dbReference type="Pfam" id="PF07833">
    <property type="entry name" value="Cu_amine_oxidN1"/>
    <property type="match status" value="1"/>
</dbReference>
<evidence type="ECO:0000313" key="5">
    <source>
        <dbReference type="Proteomes" id="UP000076796"/>
    </source>
</evidence>